<reference evidence="3 6" key="1">
    <citation type="submission" date="2017-01" db="EMBL/GenBank/DDBJ databases">
        <title>Complete genome sequence of Haloterrigena daqingensis type strain (JX313T).</title>
        <authorList>
            <person name="Shuang W."/>
        </authorList>
    </citation>
    <scope>NUCLEOTIDE SEQUENCE [LARGE SCALE GENOMIC DNA]</scope>
    <source>
        <strain evidence="3 6">JX313</strain>
    </source>
</reference>
<evidence type="ECO:0000313" key="3">
    <source>
        <dbReference type="EMBL" id="APX96491.1"/>
    </source>
</evidence>
<gene>
    <name evidence="3" type="ORF">BB347_07605</name>
    <name evidence="4" type="ORF">SAMN05421809_2613</name>
</gene>
<evidence type="ECO:0000256" key="2">
    <source>
        <dbReference type="SAM" id="Phobius"/>
    </source>
</evidence>
<keyword evidence="5" id="KW-1185">Reference proteome</keyword>
<dbReference type="STRING" id="588898.BB347_07605"/>
<dbReference type="GeneID" id="30955798"/>
<organism evidence="4 5">
    <name type="scientific">Natronorubrum daqingense</name>
    <dbReference type="NCBI Taxonomy" id="588898"/>
    <lineage>
        <taxon>Archaea</taxon>
        <taxon>Methanobacteriati</taxon>
        <taxon>Methanobacteriota</taxon>
        <taxon>Stenosarchaea group</taxon>
        <taxon>Halobacteria</taxon>
        <taxon>Halobacteriales</taxon>
        <taxon>Natrialbaceae</taxon>
        <taxon>Natronorubrum</taxon>
    </lineage>
</organism>
<feature type="transmembrane region" description="Helical" evidence="2">
    <location>
        <begin position="14"/>
        <end position="34"/>
    </location>
</feature>
<proteinExistence type="predicted"/>
<feature type="region of interest" description="Disordered" evidence="1">
    <location>
        <begin position="120"/>
        <end position="146"/>
    </location>
</feature>
<dbReference type="KEGG" id="hda:BB347_07605"/>
<keyword evidence="2" id="KW-0812">Transmembrane</keyword>
<evidence type="ECO:0000256" key="1">
    <source>
        <dbReference type="SAM" id="MobiDB-lite"/>
    </source>
</evidence>
<dbReference type="Pfam" id="PF23956">
    <property type="entry name" value="DUF7285"/>
    <property type="match status" value="1"/>
</dbReference>
<dbReference type="EMBL" id="FTNP01000003">
    <property type="protein sequence ID" value="SIR85858.1"/>
    <property type="molecule type" value="Genomic_DNA"/>
</dbReference>
<evidence type="ECO:0000313" key="4">
    <source>
        <dbReference type="EMBL" id="SIR85858.1"/>
    </source>
</evidence>
<keyword evidence="2" id="KW-1133">Transmembrane helix</keyword>
<reference evidence="4 5" key="2">
    <citation type="submission" date="2017-01" db="EMBL/GenBank/DDBJ databases">
        <authorList>
            <person name="Mah S.A."/>
            <person name="Swanson W.J."/>
            <person name="Moy G.W."/>
            <person name="Vacquier V.D."/>
        </authorList>
    </citation>
    <scope>NUCLEOTIDE SEQUENCE [LARGE SCALE GENOMIC DNA]</scope>
    <source>
        <strain evidence="4 5">CGMCC 1.8909</strain>
    </source>
</reference>
<sequence length="171" mass="18620">MSHSSASRGQTEPIAALFAVMALIAGVGLYTVYVSDVLPGTSDRTVTETAIDNVWDDLEDAERGTFPAYEYESEMDQEMLEAIQSNSLPNGENVYIEVRAYDDGEPTVFAAAHFNSDGDDLRDRQLQSTHSDFGPPRAAGEPDETDISTRSISIEVTEADVRGGTVHVEAW</sequence>
<dbReference type="EMBL" id="CP019327">
    <property type="protein sequence ID" value="APX96491.1"/>
    <property type="molecule type" value="Genomic_DNA"/>
</dbReference>
<protein>
    <submittedName>
        <fullName evidence="4">Uncharacterized protein</fullName>
    </submittedName>
</protein>
<evidence type="ECO:0000313" key="6">
    <source>
        <dbReference type="Proteomes" id="UP000187321"/>
    </source>
</evidence>
<dbReference type="Proteomes" id="UP000187321">
    <property type="component" value="Chromosome"/>
</dbReference>
<dbReference type="Proteomes" id="UP000185687">
    <property type="component" value="Unassembled WGS sequence"/>
</dbReference>
<dbReference type="AlphaFoldDB" id="A0A1N7ED09"/>
<accession>A0A1N7ED09</accession>
<name>A0A1N7ED09_9EURY</name>
<dbReference type="InterPro" id="IPR055709">
    <property type="entry name" value="DUF7285"/>
</dbReference>
<dbReference type="RefSeq" id="WP_076582436.1">
    <property type="nucleotide sequence ID" value="NZ_CP019327.1"/>
</dbReference>
<evidence type="ECO:0000313" key="5">
    <source>
        <dbReference type="Proteomes" id="UP000185687"/>
    </source>
</evidence>
<keyword evidence="2" id="KW-0472">Membrane</keyword>